<accession>A0A5C1NJW9</accession>
<evidence type="ECO:0000313" key="3">
    <source>
        <dbReference type="Proteomes" id="UP000324285"/>
    </source>
</evidence>
<dbReference type="InterPro" id="IPR003615">
    <property type="entry name" value="HNH_nuc"/>
</dbReference>
<dbReference type="RefSeq" id="WP_149285812.1">
    <property type="nucleotide sequence ID" value="NZ_CP038437.2"/>
</dbReference>
<keyword evidence="3" id="KW-1185">Reference proteome</keyword>
<evidence type="ECO:0000313" key="2">
    <source>
        <dbReference type="EMBL" id="QEM82688.1"/>
    </source>
</evidence>
<sequence length="308" mass="34253">MNYWWVNQNQTYQHEVHGGYLWSPKTNANGARNRFYDAMTEVSTGDIVFSFCDTQIKAIGIVSGSHQSSSKPDEFGIAGAAWSNDGWYVPVAFNKLANPIRPKDHIDFLAPALPAKYSPLQANGNGNQGVYLAPVPQPLAEGLISLLGGQVEAILEKASSSSDAGDNIEINHILENTEVTTTQRTQLIQARIGQGLFRSRVAELEPRCRVTGIEDIRFLVASHIKPWSKCTNEEKLDGHNGLLLTPHIDHLFDKGYITFDDAGQIKISNQLPASVQQVWELKPLSTPVALTERQKAYMDYHREHIFRG</sequence>
<name>A0A5C1NJW9_9GAMM</name>
<feature type="domain" description="HNH nuclease" evidence="1">
    <location>
        <begin position="208"/>
        <end position="260"/>
    </location>
</feature>
<reference evidence="2" key="1">
    <citation type="submission" date="2021-02" db="EMBL/GenBank/DDBJ databases">
        <title>Strain Y2R2, a novel species of the genus Halomonas.</title>
        <authorList>
            <person name="Huang H."/>
        </authorList>
    </citation>
    <scope>NUCLEOTIDE SEQUENCE</scope>
    <source>
        <strain evidence="2">Y2R2</strain>
    </source>
</reference>
<dbReference type="OrthoDB" id="529575at2"/>
<dbReference type="EMBL" id="CP038437">
    <property type="protein sequence ID" value="QEM82688.1"/>
    <property type="molecule type" value="Genomic_DNA"/>
</dbReference>
<dbReference type="KEGG" id="hbh:E4T21_14885"/>
<keyword evidence="2" id="KW-0378">Hydrolase</keyword>
<proteinExistence type="predicted"/>
<gene>
    <name evidence="2" type="ORF">E4T21_14885</name>
</gene>
<dbReference type="GO" id="GO:0004519">
    <property type="term" value="F:endonuclease activity"/>
    <property type="evidence" value="ECO:0007669"/>
    <property type="project" value="UniProtKB-KW"/>
</dbReference>
<keyword evidence="2" id="KW-0255">Endonuclease</keyword>
<dbReference type="Pfam" id="PF13391">
    <property type="entry name" value="HNH_2"/>
    <property type="match status" value="1"/>
</dbReference>
<evidence type="ECO:0000259" key="1">
    <source>
        <dbReference type="Pfam" id="PF13391"/>
    </source>
</evidence>
<protein>
    <submittedName>
        <fullName evidence="2">HNH endonuclease</fullName>
    </submittedName>
</protein>
<organism evidence="2 3">
    <name type="scientific">Halomonas binhaiensis</name>
    <dbReference type="NCBI Taxonomy" id="2562282"/>
    <lineage>
        <taxon>Bacteria</taxon>
        <taxon>Pseudomonadati</taxon>
        <taxon>Pseudomonadota</taxon>
        <taxon>Gammaproteobacteria</taxon>
        <taxon>Oceanospirillales</taxon>
        <taxon>Halomonadaceae</taxon>
        <taxon>Halomonas</taxon>
    </lineage>
</organism>
<dbReference type="AlphaFoldDB" id="A0A5C1NJW9"/>
<dbReference type="Proteomes" id="UP000324285">
    <property type="component" value="Chromosome"/>
</dbReference>
<keyword evidence="2" id="KW-0540">Nuclease</keyword>